<dbReference type="NCBIfam" id="TIGR01730">
    <property type="entry name" value="RND_mfp"/>
    <property type="match status" value="1"/>
</dbReference>
<gene>
    <name evidence="4" type="ORF">J1N51_10090</name>
</gene>
<dbReference type="InterPro" id="IPR022737">
    <property type="entry name" value="RapA_C"/>
</dbReference>
<dbReference type="Gene3D" id="1.10.287.470">
    <property type="entry name" value="Helix hairpin bin"/>
    <property type="match status" value="1"/>
</dbReference>
<feature type="domain" description="RNA polymerase recycling bacterial C-terminal" evidence="3">
    <location>
        <begin position="66"/>
        <end position="145"/>
    </location>
</feature>
<evidence type="ECO:0000259" key="3">
    <source>
        <dbReference type="Pfam" id="PF12137"/>
    </source>
</evidence>
<dbReference type="Gene3D" id="2.40.30.170">
    <property type="match status" value="1"/>
</dbReference>
<dbReference type="GO" id="GO:1990281">
    <property type="term" value="C:efflux pump complex"/>
    <property type="evidence" value="ECO:0007669"/>
    <property type="project" value="TreeGrafter"/>
</dbReference>
<dbReference type="EMBL" id="CP072110">
    <property type="protein sequence ID" value="QTH63092.1"/>
    <property type="molecule type" value="Genomic_DNA"/>
</dbReference>
<accession>A0A975D9N1</accession>
<dbReference type="KEGG" id="psym:J1N51_10090"/>
<evidence type="ECO:0000313" key="4">
    <source>
        <dbReference type="EMBL" id="QTH63092.1"/>
    </source>
</evidence>
<dbReference type="AlphaFoldDB" id="A0A975D9N1"/>
<evidence type="ECO:0000313" key="5">
    <source>
        <dbReference type="Proteomes" id="UP000682739"/>
    </source>
</evidence>
<dbReference type="PANTHER" id="PTHR30469:SF15">
    <property type="entry name" value="HLYD FAMILY OF SECRETION PROTEINS"/>
    <property type="match status" value="1"/>
</dbReference>
<sequence length="314" mass="34615">MVVRTTLFIIAIGLLGFPAFALEALQIKAQDYSKQSFRVGQLAFFKTYQASFKSSGNITQLAIEEGQMFKKGEILAKVDTDDLSSELNQLIAEKAFVNKEIERLTKLKKVNAVSQSELDRLKSRSSQLRAQIIRTREFLDAAHIVANFDGVVISRLVDAGEFVAAGQAVLDIAPTVDNYVVEVAVQDRLLAFLTVGMQVELTSNLSGSVLLGEVKTLAQVPDRDTGLFVVKIAVNEAPEARIGSLYKVRLTQNQSMVYPVPVSHAQLDFNNTAIVRLVTNKGAFPTRMKVVDHDFETVYLEALNGDVITIETFN</sequence>
<dbReference type="PANTHER" id="PTHR30469">
    <property type="entry name" value="MULTIDRUG RESISTANCE PROTEIN MDTA"/>
    <property type="match status" value="1"/>
</dbReference>
<evidence type="ECO:0000256" key="1">
    <source>
        <dbReference type="ARBA" id="ARBA00009477"/>
    </source>
</evidence>
<dbReference type="Pfam" id="PF12137">
    <property type="entry name" value="RapA_C"/>
    <property type="match status" value="1"/>
</dbReference>
<dbReference type="Proteomes" id="UP000682739">
    <property type="component" value="Chromosome"/>
</dbReference>
<dbReference type="InterPro" id="IPR006143">
    <property type="entry name" value="RND_pump_MFP"/>
</dbReference>
<reference evidence="4" key="1">
    <citation type="submission" date="2021-03" db="EMBL/GenBank/DDBJ databases">
        <title>Description of Psychrosphaera ytuae sp. nov. isolated from deep sea sediment of South China Sea.</title>
        <authorList>
            <person name="Zhang J."/>
            <person name="Xu X.-D."/>
        </authorList>
    </citation>
    <scope>NUCLEOTIDE SEQUENCE</scope>
    <source>
        <strain evidence="4">MTZ26</strain>
    </source>
</reference>
<dbReference type="Gene3D" id="2.40.50.100">
    <property type="match status" value="1"/>
</dbReference>
<comment type="similarity">
    <text evidence="1">Belongs to the membrane fusion protein (MFP) (TC 8.A.1) family.</text>
</comment>
<evidence type="ECO:0000256" key="2">
    <source>
        <dbReference type="SAM" id="Coils"/>
    </source>
</evidence>
<dbReference type="SUPFAM" id="SSF111369">
    <property type="entry name" value="HlyD-like secretion proteins"/>
    <property type="match status" value="1"/>
</dbReference>
<dbReference type="GO" id="GO:0016817">
    <property type="term" value="F:hydrolase activity, acting on acid anhydrides"/>
    <property type="evidence" value="ECO:0007669"/>
    <property type="project" value="InterPro"/>
</dbReference>
<organism evidence="4 5">
    <name type="scientific">Psychrosphaera ytuae</name>
    <dbReference type="NCBI Taxonomy" id="2820710"/>
    <lineage>
        <taxon>Bacteria</taxon>
        <taxon>Pseudomonadati</taxon>
        <taxon>Pseudomonadota</taxon>
        <taxon>Gammaproteobacteria</taxon>
        <taxon>Alteromonadales</taxon>
        <taxon>Pseudoalteromonadaceae</taxon>
        <taxon>Psychrosphaera</taxon>
    </lineage>
</organism>
<keyword evidence="2" id="KW-0175">Coiled coil</keyword>
<proteinExistence type="inferred from homology"/>
<name>A0A975D9N1_9GAMM</name>
<keyword evidence="5" id="KW-1185">Reference proteome</keyword>
<feature type="coiled-coil region" evidence="2">
    <location>
        <begin position="80"/>
        <end position="131"/>
    </location>
</feature>
<protein>
    <submittedName>
        <fullName evidence="4">Efflux RND transporter periplasmic adaptor subunit</fullName>
    </submittedName>
</protein>
<dbReference type="GO" id="GO:0015562">
    <property type="term" value="F:efflux transmembrane transporter activity"/>
    <property type="evidence" value="ECO:0007669"/>
    <property type="project" value="TreeGrafter"/>
</dbReference>